<dbReference type="Gene3D" id="1.20.120.340">
    <property type="entry name" value="Flagellar protein FliS"/>
    <property type="match status" value="1"/>
</dbReference>
<comment type="caution">
    <text evidence="7">The sequence shown here is derived from an EMBL/GenBank/DDBJ whole genome shotgun (WGS) entry which is preliminary data.</text>
</comment>
<organism evidence="7 8">
    <name type="scientific">Piscinibacter koreensis</name>
    <dbReference type="NCBI Taxonomy" id="2742824"/>
    <lineage>
        <taxon>Bacteria</taxon>
        <taxon>Pseudomonadati</taxon>
        <taxon>Pseudomonadota</taxon>
        <taxon>Betaproteobacteria</taxon>
        <taxon>Burkholderiales</taxon>
        <taxon>Sphaerotilaceae</taxon>
        <taxon>Piscinibacter</taxon>
    </lineage>
</organism>
<keyword evidence="7" id="KW-0966">Cell projection</keyword>
<dbReference type="EMBL" id="JABWMJ010000003">
    <property type="protein sequence ID" value="NUZ05943.1"/>
    <property type="molecule type" value="Genomic_DNA"/>
</dbReference>
<evidence type="ECO:0000256" key="1">
    <source>
        <dbReference type="ARBA" id="ARBA00004514"/>
    </source>
</evidence>
<keyword evidence="7" id="KW-0969">Cilium</keyword>
<dbReference type="Proteomes" id="UP000529637">
    <property type="component" value="Unassembled WGS sequence"/>
</dbReference>
<reference evidence="7 8" key="1">
    <citation type="submission" date="2020-06" db="EMBL/GenBank/DDBJ databases">
        <title>Schlegella sp. ID0723 isolated from air conditioner.</title>
        <authorList>
            <person name="Kim D.Y."/>
            <person name="Kim D.-U."/>
        </authorList>
    </citation>
    <scope>NUCLEOTIDE SEQUENCE [LARGE SCALE GENOMIC DNA]</scope>
    <source>
        <strain evidence="7 8">ID0723</strain>
    </source>
</reference>
<dbReference type="AlphaFoldDB" id="A0A7Y6TWD9"/>
<keyword evidence="5" id="KW-0143">Chaperone</keyword>
<dbReference type="CDD" id="cd16098">
    <property type="entry name" value="FliS"/>
    <property type="match status" value="1"/>
</dbReference>
<comment type="subcellular location">
    <subcellularLocation>
        <location evidence="1 6">Cytoplasm</location>
        <location evidence="1 6">Cytosol</location>
    </subcellularLocation>
</comment>
<dbReference type="Pfam" id="PF02561">
    <property type="entry name" value="FliS"/>
    <property type="match status" value="1"/>
</dbReference>
<comment type="similarity">
    <text evidence="2 6">Belongs to the FliS family.</text>
</comment>
<proteinExistence type="inferred from homology"/>
<dbReference type="GO" id="GO:0071973">
    <property type="term" value="P:bacterial-type flagellum-dependent cell motility"/>
    <property type="evidence" value="ECO:0007669"/>
    <property type="project" value="TreeGrafter"/>
</dbReference>
<name>A0A7Y6TWD9_9BURK</name>
<dbReference type="GO" id="GO:0005829">
    <property type="term" value="C:cytosol"/>
    <property type="evidence" value="ECO:0007669"/>
    <property type="project" value="UniProtKB-SubCell"/>
</dbReference>
<dbReference type="RefSeq" id="WP_176068347.1">
    <property type="nucleotide sequence ID" value="NZ_JABWMJ010000003.1"/>
</dbReference>
<dbReference type="PANTHER" id="PTHR34773">
    <property type="entry name" value="FLAGELLAR SECRETION CHAPERONE FLIS"/>
    <property type="match status" value="1"/>
</dbReference>
<dbReference type="InterPro" id="IPR003713">
    <property type="entry name" value="FliS"/>
</dbReference>
<evidence type="ECO:0000256" key="3">
    <source>
        <dbReference type="ARBA" id="ARBA00022490"/>
    </source>
</evidence>
<dbReference type="PIRSF" id="PIRSF039090">
    <property type="entry name" value="Flis"/>
    <property type="match status" value="1"/>
</dbReference>
<keyword evidence="8" id="KW-1185">Reference proteome</keyword>
<protein>
    <recommendedName>
        <fullName evidence="6">Flagellar secretion chaperone FliS</fullName>
    </recommendedName>
</protein>
<evidence type="ECO:0000313" key="7">
    <source>
        <dbReference type="EMBL" id="NUZ05943.1"/>
    </source>
</evidence>
<evidence type="ECO:0000256" key="6">
    <source>
        <dbReference type="PIRNR" id="PIRNR039090"/>
    </source>
</evidence>
<keyword evidence="4 6" id="KW-1005">Bacterial flagellum biogenesis</keyword>
<dbReference type="NCBIfam" id="TIGR00208">
    <property type="entry name" value="fliS"/>
    <property type="match status" value="1"/>
</dbReference>
<evidence type="ECO:0000256" key="2">
    <source>
        <dbReference type="ARBA" id="ARBA00008787"/>
    </source>
</evidence>
<keyword evidence="3 6" id="KW-0963">Cytoplasm</keyword>
<evidence type="ECO:0000313" key="8">
    <source>
        <dbReference type="Proteomes" id="UP000529637"/>
    </source>
</evidence>
<dbReference type="GO" id="GO:0044780">
    <property type="term" value="P:bacterial-type flagellum assembly"/>
    <property type="evidence" value="ECO:0007669"/>
    <property type="project" value="InterPro"/>
</dbReference>
<accession>A0A7Y6TWD9</accession>
<sequence length="144" mass="15295">MFSSANHLGSRRPFASSYRDVNASTAIEGASPHKLVNLLFQSASSEIAAARGAIARSHVAEKGRAISHAVRIIEEGLMAPLDMKAGGALAINLRDLYQYLVHRLTMANLNSDDAALVECARLLDVLRDGWDAIGSQVEAPAVAA</sequence>
<evidence type="ECO:0000256" key="4">
    <source>
        <dbReference type="ARBA" id="ARBA00022795"/>
    </source>
</evidence>
<dbReference type="PANTHER" id="PTHR34773:SF1">
    <property type="entry name" value="FLAGELLAR SECRETION CHAPERONE FLIS"/>
    <property type="match status" value="1"/>
</dbReference>
<dbReference type="SUPFAM" id="SSF101116">
    <property type="entry name" value="Flagellar export chaperone FliS"/>
    <property type="match status" value="1"/>
</dbReference>
<dbReference type="InterPro" id="IPR036584">
    <property type="entry name" value="FliS_sf"/>
</dbReference>
<gene>
    <name evidence="7" type="primary">fliS</name>
    <name evidence="7" type="ORF">HQN59_09215</name>
</gene>
<evidence type="ECO:0000256" key="5">
    <source>
        <dbReference type="ARBA" id="ARBA00023186"/>
    </source>
</evidence>
<keyword evidence="7" id="KW-0282">Flagellum</keyword>